<dbReference type="InterPro" id="IPR027417">
    <property type="entry name" value="P-loop_NTPase"/>
</dbReference>
<dbReference type="PROSITE" id="PS50893">
    <property type="entry name" value="ABC_TRANSPORTER_2"/>
    <property type="match status" value="2"/>
</dbReference>
<feature type="region of interest" description="Disordered" evidence="5">
    <location>
        <begin position="253"/>
        <end position="313"/>
    </location>
</feature>
<keyword evidence="4 7" id="KW-0067">ATP-binding</keyword>
<name>A0ABS5YMU1_9ACTN</name>
<feature type="compositionally biased region" description="Low complexity" evidence="5">
    <location>
        <begin position="256"/>
        <end position="269"/>
    </location>
</feature>
<dbReference type="Pfam" id="PF00005">
    <property type="entry name" value="ABC_tran"/>
    <property type="match status" value="2"/>
</dbReference>
<organism evidence="7 8">
    <name type="scientific">Paractinoplanes bogorensis</name>
    <dbReference type="NCBI Taxonomy" id="1610840"/>
    <lineage>
        <taxon>Bacteria</taxon>
        <taxon>Bacillati</taxon>
        <taxon>Actinomycetota</taxon>
        <taxon>Actinomycetes</taxon>
        <taxon>Micromonosporales</taxon>
        <taxon>Micromonosporaceae</taxon>
        <taxon>Paractinoplanes</taxon>
    </lineage>
</organism>
<comment type="caution">
    <text evidence="7">The sequence shown here is derived from an EMBL/GenBank/DDBJ whole genome shotgun (WGS) entry which is preliminary data.</text>
</comment>
<dbReference type="Pfam" id="PF08352">
    <property type="entry name" value="oligo_HPY"/>
    <property type="match status" value="1"/>
</dbReference>
<comment type="similarity">
    <text evidence="1">Belongs to the ABC transporter superfamily.</text>
</comment>
<feature type="domain" description="ABC transporter" evidence="6">
    <location>
        <begin position="314"/>
        <end position="562"/>
    </location>
</feature>
<dbReference type="InterPro" id="IPR003439">
    <property type="entry name" value="ABC_transporter-like_ATP-bd"/>
</dbReference>
<dbReference type="NCBIfam" id="NF007739">
    <property type="entry name" value="PRK10419.1"/>
    <property type="match status" value="2"/>
</dbReference>
<dbReference type="Gene3D" id="3.40.50.300">
    <property type="entry name" value="P-loop containing nucleotide triphosphate hydrolases"/>
    <property type="match status" value="2"/>
</dbReference>
<keyword evidence="2" id="KW-0813">Transport</keyword>
<evidence type="ECO:0000256" key="1">
    <source>
        <dbReference type="ARBA" id="ARBA00005417"/>
    </source>
</evidence>
<evidence type="ECO:0000259" key="6">
    <source>
        <dbReference type="PROSITE" id="PS50893"/>
    </source>
</evidence>
<reference evidence="7 8" key="1">
    <citation type="submission" date="2021-06" db="EMBL/GenBank/DDBJ databases">
        <title>Actinoplanes lichenicola sp. nov., and Actinoplanes ovalisporus sp. nov., isolated from lichen in Thailand.</title>
        <authorList>
            <person name="Saeng-In P."/>
            <person name="Kanchanasin P."/>
            <person name="Yuki M."/>
            <person name="Kudo T."/>
            <person name="Ohkuma M."/>
            <person name="Phongsopitanun W."/>
            <person name="Tanasupawat S."/>
        </authorList>
    </citation>
    <scope>NUCLEOTIDE SEQUENCE [LARGE SCALE GENOMIC DNA]</scope>
    <source>
        <strain evidence="7 8">NBRC 110975</strain>
    </source>
</reference>
<feature type="compositionally biased region" description="Basic and acidic residues" evidence="5">
    <location>
        <begin position="586"/>
        <end position="595"/>
    </location>
</feature>
<dbReference type="SMART" id="SM00382">
    <property type="entry name" value="AAA"/>
    <property type="match status" value="2"/>
</dbReference>
<dbReference type="PANTHER" id="PTHR43776:SF7">
    <property type="entry name" value="D,D-DIPEPTIDE TRANSPORT ATP-BINDING PROTEIN DDPF-RELATED"/>
    <property type="match status" value="1"/>
</dbReference>
<evidence type="ECO:0000256" key="4">
    <source>
        <dbReference type="ARBA" id="ARBA00022840"/>
    </source>
</evidence>
<sequence>MSLVAVRGLDVGYTRHRAVQPAVIGLDLTVDAGEVVAIVGESGSGKTTTANALIGLLPANGRITAGSAVIDGVETAGARERTLRRLRGRVVGLIPQDPMVGLNPTKRIGAQIAEAVRLRGVPAPLVGAEVAHFLEKAGVGEPELRVRQYPHELSGGLRQRVLIAIALAGRPKLIIADEPTSALDVTVQKRILDHLGRLVRDEGISLLIITHDLAVAADRADRIVVMRDGRKVEEASPASLLAAPASPYTRSLLAASGSSSSGSSGSGSSETAFRSSGAAAALPRPPRDVAEPTPSTPDKSEYPQGSAKMPGNVLQLTDVSKTFAVTDKRRGRRGFNALDQVSVAVPRGTTHALVGESGCGKTTTLRIALGLETATSGSVRLDGTEISGLSWNRMRPLRRKAQLVHQDPFATLDPKFTVRQSVTEPLVAFRVGDRRTREARARELLDQVALPTAYLDRRPRELSGGQRQRVAIARALALEPDLIMLDEPVSALDVLVQEQILTLLAELQRALGVSYLFVSHDLSVVTRIAHTVSVMNAGRVVEEGPVADVFAHPASDYTRELIDAVPGRRVRAGRGTPGGRGVPADHCGDPAHRDQPFSVDAADVRRGSGEDRGRVA</sequence>
<feature type="compositionally biased region" description="Basic and acidic residues" evidence="5">
    <location>
        <begin position="602"/>
        <end position="616"/>
    </location>
</feature>
<evidence type="ECO:0000256" key="3">
    <source>
        <dbReference type="ARBA" id="ARBA00022741"/>
    </source>
</evidence>
<dbReference type="NCBIfam" id="NF008453">
    <property type="entry name" value="PRK11308.1"/>
    <property type="match status" value="2"/>
</dbReference>
<dbReference type="InterPro" id="IPR013563">
    <property type="entry name" value="Oligopep_ABC_C"/>
</dbReference>
<dbReference type="InterPro" id="IPR017871">
    <property type="entry name" value="ABC_transporter-like_CS"/>
</dbReference>
<feature type="domain" description="ABC transporter" evidence="6">
    <location>
        <begin position="6"/>
        <end position="253"/>
    </location>
</feature>
<dbReference type="CDD" id="cd03257">
    <property type="entry name" value="ABC_NikE_OppD_transporters"/>
    <property type="match status" value="2"/>
</dbReference>
<evidence type="ECO:0000313" key="8">
    <source>
        <dbReference type="Proteomes" id="UP001519654"/>
    </source>
</evidence>
<dbReference type="PROSITE" id="PS00211">
    <property type="entry name" value="ABC_TRANSPORTER_1"/>
    <property type="match status" value="1"/>
</dbReference>
<dbReference type="InterPro" id="IPR003593">
    <property type="entry name" value="AAA+_ATPase"/>
</dbReference>
<feature type="region of interest" description="Disordered" evidence="5">
    <location>
        <begin position="568"/>
        <end position="616"/>
    </location>
</feature>
<keyword evidence="3" id="KW-0547">Nucleotide-binding</keyword>
<accession>A0ABS5YMU1</accession>
<dbReference type="EMBL" id="JAHKKG010000004">
    <property type="protein sequence ID" value="MBU2664730.1"/>
    <property type="molecule type" value="Genomic_DNA"/>
</dbReference>
<evidence type="ECO:0000313" key="7">
    <source>
        <dbReference type="EMBL" id="MBU2664730.1"/>
    </source>
</evidence>
<dbReference type="Proteomes" id="UP001519654">
    <property type="component" value="Unassembled WGS sequence"/>
</dbReference>
<gene>
    <name evidence="7" type="ORF">KOI35_14600</name>
</gene>
<dbReference type="InterPro" id="IPR050319">
    <property type="entry name" value="ABC_transp_ATP-bind"/>
</dbReference>
<evidence type="ECO:0000256" key="2">
    <source>
        <dbReference type="ARBA" id="ARBA00022448"/>
    </source>
</evidence>
<dbReference type="RefSeq" id="WP_215787596.1">
    <property type="nucleotide sequence ID" value="NZ_JAHKKG010000004.1"/>
</dbReference>
<dbReference type="GO" id="GO:0005524">
    <property type="term" value="F:ATP binding"/>
    <property type="evidence" value="ECO:0007669"/>
    <property type="project" value="UniProtKB-KW"/>
</dbReference>
<protein>
    <submittedName>
        <fullName evidence="7">ABC transporter ATP-binding protein</fullName>
    </submittedName>
</protein>
<dbReference type="SUPFAM" id="SSF52540">
    <property type="entry name" value="P-loop containing nucleoside triphosphate hydrolases"/>
    <property type="match status" value="2"/>
</dbReference>
<keyword evidence="8" id="KW-1185">Reference proteome</keyword>
<evidence type="ECO:0000256" key="5">
    <source>
        <dbReference type="SAM" id="MobiDB-lite"/>
    </source>
</evidence>
<proteinExistence type="inferred from homology"/>
<dbReference type="PANTHER" id="PTHR43776">
    <property type="entry name" value="TRANSPORT ATP-BINDING PROTEIN"/>
    <property type="match status" value="1"/>
</dbReference>